<evidence type="ECO:0000259" key="7">
    <source>
        <dbReference type="Pfam" id="PF07980"/>
    </source>
</evidence>
<evidence type="ECO:0000256" key="6">
    <source>
        <dbReference type="SAM" id="SignalP"/>
    </source>
</evidence>
<dbReference type="Pfam" id="PF07980">
    <property type="entry name" value="SusD_RagB"/>
    <property type="match status" value="1"/>
</dbReference>
<feature type="domain" description="RagB/SusD" evidence="7">
    <location>
        <begin position="366"/>
        <end position="527"/>
    </location>
</feature>
<evidence type="ECO:0000256" key="5">
    <source>
        <dbReference type="ARBA" id="ARBA00023237"/>
    </source>
</evidence>
<comment type="caution">
    <text evidence="9">The sequence shown here is derived from an EMBL/GenBank/DDBJ whole genome shotgun (WGS) entry which is preliminary data.</text>
</comment>
<protein>
    <submittedName>
        <fullName evidence="9">RagB/SusD family nutrient uptake outer membrane protein</fullName>
    </submittedName>
</protein>
<keyword evidence="4" id="KW-0472">Membrane</keyword>
<dbReference type="Pfam" id="PF14322">
    <property type="entry name" value="SusD-like_3"/>
    <property type="match status" value="1"/>
</dbReference>
<dbReference type="InterPro" id="IPR012944">
    <property type="entry name" value="SusD_RagB_dom"/>
</dbReference>
<feature type="signal peptide" evidence="6">
    <location>
        <begin position="1"/>
        <end position="22"/>
    </location>
</feature>
<name>A0AA41Y6S5_9BACT</name>
<keyword evidence="3 6" id="KW-0732">Signal</keyword>
<gene>
    <name evidence="9" type="ORF">N2K84_17190</name>
</gene>
<dbReference type="GO" id="GO:0009279">
    <property type="term" value="C:cell outer membrane"/>
    <property type="evidence" value="ECO:0007669"/>
    <property type="project" value="UniProtKB-SubCell"/>
</dbReference>
<comment type="subcellular location">
    <subcellularLocation>
        <location evidence="1">Cell outer membrane</location>
    </subcellularLocation>
</comment>
<evidence type="ECO:0000256" key="1">
    <source>
        <dbReference type="ARBA" id="ARBA00004442"/>
    </source>
</evidence>
<dbReference type="InterPro" id="IPR033985">
    <property type="entry name" value="SusD-like_N"/>
</dbReference>
<reference evidence="9" key="1">
    <citation type="submission" date="2022-10" db="EMBL/GenBank/DDBJ databases">
        <title>Gaoshiqiia sediminis gen. nov., sp. nov., isolated from coastal sediment.</title>
        <authorList>
            <person name="Yu W.X."/>
            <person name="Mu D.S."/>
            <person name="Du J.Z."/>
            <person name="Liang Y.Q."/>
        </authorList>
    </citation>
    <scope>NUCLEOTIDE SEQUENCE</scope>
    <source>
        <strain evidence="9">A06</strain>
    </source>
</reference>
<accession>A0AA41Y6S5</accession>
<organism evidence="9 10">
    <name type="scientific">Gaoshiqia sediminis</name>
    <dbReference type="NCBI Taxonomy" id="2986998"/>
    <lineage>
        <taxon>Bacteria</taxon>
        <taxon>Pseudomonadati</taxon>
        <taxon>Bacteroidota</taxon>
        <taxon>Bacteroidia</taxon>
        <taxon>Marinilabiliales</taxon>
        <taxon>Prolixibacteraceae</taxon>
        <taxon>Gaoshiqia</taxon>
    </lineage>
</organism>
<evidence type="ECO:0000313" key="10">
    <source>
        <dbReference type="Proteomes" id="UP001163821"/>
    </source>
</evidence>
<dbReference type="Proteomes" id="UP001163821">
    <property type="component" value="Unassembled WGS sequence"/>
</dbReference>
<feature type="domain" description="SusD-like N-terminal" evidence="8">
    <location>
        <begin position="25"/>
        <end position="225"/>
    </location>
</feature>
<dbReference type="InterPro" id="IPR011990">
    <property type="entry name" value="TPR-like_helical_dom_sf"/>
</dbReference>
<dbReference type="EMBL" id="JAPAAF010000038">
    <property type="protein sequence ID" value="MCW0484476.1"/>
    <property type="molecule type" value="Genomic_DNA"/>
</dbReference>
<evidence type="ECO:0000313" key="9">
    <source>
        <dbReference type="EMBL" id="MCW0484476.1"/>
    </source>
</evidence>
<comment type="similarity">
    <text evidence="2">Belongs to the SusD family.</text>
</comment>
<dbReference type="RefSeq" id="WP_282593069.1">
    <property type="nucleotide sequence ID" value="NZ_JAPAAF010000038.1"/>
</dbReference>
<feature type="chain" id="PRO_5041383772" evidence="6">
    <location>
        <begin position="23"/>
        <end position="533"/>
    </location>
</feature>
<dbReference type="SUPFAM" id="SSF48452">
    <property type="entry name" value="TPR-like"/>
    <property type="match status" value="1"/>
</dbReference>
<evidence type="ECO:0000256" key="2">
    <source>
        <dbReference type="ARBA" id="ARBA00006275"/>
    </source>
</evidence>
<dbReference type="Gene3D" id="1.25.40.390">
    <property type="match status" value="1"/>
</dbReference>
<dbReference type="PROSITE" id="PS51257">
    <property type="entry name" value="PROKAR_LIPOPROTEIN"/>
    <property type="match status" value="1"/>
</dbReference>
<dbReference type="AlphaFoldDB" id="A0AA41Y6S5"/>
<dbReference type="CDD" id="cd08977">
    <property type="entry name" value="SusD"/>
    <property type="match status" value="1"/>
</dbReference>
<evidence type="ECO:0000256" key="4">
    <source>
        <dbReference type="ARBA" id="ARBA00023136"/>
    </source>
</evidence>
<keyword evidence="10" id="KW-1185">Reference proteome</keyword>
<keyword evidence="5" id="KW-0998">Cell outer membrane</keyword>
<evidence type="ECO:0000256" key="3">
    <source>
        <dbReference type="ARBA" id="ARBA00022729"/>
    </source>
</evidence>
<proteinExistence type="inferred from homology"/>
<evidence type="ECO:0000259" key="8">
    <source>
        <dbReference type="Pfam" id="PF14322"/>
    </source>
</evidence>
<sequence>MKLKSKILYLALAVAGLFTSCSEDFLDRPPLSEISSENFYQTFSDLKLATAALYAGSPWAEWTYSSYLTIGDVMSGNMVLGWNDDAIQLNTFSVTGLNGAVIANWRSMYKVIAHCNTTIKAINEKTPESVPEAEKNAALAEARFIRGYAYYNLALLWGDVPIIEDNTELISSPLVPRHQVNDVFRFVAEDLTFAVNHLPAAFGSAWERGRVTTWSAQGLLAKVYLSWSGLNPQNGGQRDQELLDIAKLLAGSVCKNSGLELIENYADLFKTENNYNEEALFALRWDPSVGGWLAGNMLQIYSSGGPEISAEGAAGWFGIRPTYDMYLQYSEDDSVRRKATFMLKDDYYPELNAAGGGFTYTGDSGIKKHVIGTKKDNNVPIMTLTSSAEHNALLRLADVYLVYAEAILGNNASTSDADALMYFNKVRTRAGLDPVTSIDADILLKERRIELAAESQYWADLVSLSYYNPSKAIGILNGGAGRRVTFTYNAGVATPGDPFGVITPATVNSFRLPIPSSEITANPKLLDAPVPYF</sequence>